<evidence type="ECO:0000259" key="4">
    <source>
        <dbReference type="PROSITE" id="PS51279"/>
    </source>
</evidence>
<dbReference type="PROSITE" id="PS51279">
    <property type="entry name" value="BCNT_C"/>
    <property type="match status" value="1"/>
</dbReference>
<feature type="domain" description="BCNT-C" evidence="4">
    <location>
        <begin position="201"/>
        <end position="282"/>
    </location>
</feature>
<reference evidence="5" key="1">
    <citation type="journal article" date="2016" name="Ticks Tick Borne Dis.">
        <title>De novo assembly and annotation of the salivary gland transcriptome of Rhipicephalus appendiculatus male and female ticks during blood feeding.</title>
        <authorList>
            <person name="de Castro M.H."/>
            <person name="de Klerk D."/>
            <person name="Pienaar R."/>
            <person name="Latif A.A."/>
            <person name="Rees D.J."/>
            <person name="Mans B.J."/>
        </authorList>
    </citation>
    <scope>NUCLEOTIDE SEQUENCE</scope>
    <source>
        <tissue evidence="5">Salivary glands</tissue>
    </source>
</reference>
<name>A0A131Z0Y7_RHIAP</name>
<protein>
    <recommendedName>
        <fullName evidence="1">Craniofacial development protein 1</fullName>
    </recommendedName>
    <alternativeName>
        <fullName evidence="2">Bucentaur</fullName>
    </alternativeName>
</protein>
<sequence>MSTLDLIGNADSSESEDEDYIPSAEDSDTSGCDAETESDDGERPVATTRRRKQLKGKKEEVTPRPGGKAGTLCDASEDAARDGTSNVACGMDDAKEDDVGALIAQEEKAKADLLWSDFTRDVDGVPKKRAAVPDSEEASTSGSASLVAAVPEKKVRITQLLEFAGEVVKVDNEVPADSNEARFLLEKQEEAGDAKPNALSRKKSGGVASVLSRLVTKKQKMNTLEKSKLDWDSYKRSEGIAEDLLNHNKGKDGYLERQAFLQRTDERQFEVEKGLRAKNRTTHRV</sequence>
<dbReference type="GO" id="GO:0000812">
    <property type="term" value="C:Swr1 complex"/>
    <property type="evidence" value="ECO:0007669"/>
    <property type="project" value="TreeGrafter"/>
</dbReference>
<organism evidence="5">
    <name type="scientific">Rhipicephalus appendiculatus</name>
    <name type="common">Brown ear tick</name>
    <dbReference type="NCBI Taxonomy" id="34631"/>
    <lineage>
        <taxon>Eukaryota</taxon>
        <taxon>Metazoa</taxon>
        <taxon>Ecdysozoa</taxon>
        <taxon>Arthropoda</taxon>
        <taxon>Chelicerata</taxon>
        <taxon>Arachnida</taxon>
        <taxon>Acari</taxon>
        <taxon>Parasitiformes</taxon>
        <taxon>Ixodida</taxon>
        <taxon>Ixodoidea</taxon>
        <taxon>Ixodidae</taxon>
        <taxon>Rhipicephalinae</taxon>
        <taxon>Rhipicephalus</taxon>
        <taxon>Rhipicephalus</taxon>
    </lineage>
</organism>
<dbReference type="PANTHER" id="PTHR48407">
    <property type="entry name" value="CRANIOFACIAL DEVELOPMENT PROTEIN 1"/>
    <property type="match status" value="1"/>
</dbReference>
<dbReference type="Pfam" id="PF07572">
    <property type="entry name" value="BCNT"/>
    <property type="match status" value="1"/>
</dbReference>
<evidence type="ECO:0000313" key="5">
    <source>
        <dbReference type="EMBL" id="JAP84126.1"/>
    </source>
</evidence>
<dbReference type="AlphaFoldDB" id="A0A131Z0Y7"/>
<dbReference type="InterPro" id="IPR011421">
    <property type="entry name" value="BCNT-C"/>
</dbReference>
<accession>A0A131Z0Y7</accession>
<evidence type="ECO:0000256" key="3">
    <source>
        <dbReference type="SAM" id="MobiDB-lite"/>
    </source>
</evidence>
<dbReference type="EMBL" id="GEDV01004431">
    <property type="protein sequence ID" value="JAP84126.1"/>
    <property type="molecule type" value="Transcribed_RNA"/>
</dbReference>
<evidence type="ECO:0000256" key="1">
    <source>
        <dbReference type="ARBA" id="ARBA00019033"/>
    </source>
</evidence>
<feature type="region of interest" description="Disordered" evidence="3">
    <location>
        <begin position="1"/>
        <end position="85"/>
    </location>
</feature>
<feature type="compositionally biased region" description="Acidic residues" evidence="3">
    <location>
        <begin position="13"/>
        <end position="40"/>
    </location>
</feature>
<dbReference type="InterPro" id="IPR027124">
    <property type="entry name" value="Swc5/CFDP1/2"/>
</dbReference>
<evidence type="ECO:0000256" key="2">
    <source>
        <dbReference type="ARBA" id="ARBA00030244"/>
    </source>
</evidence>
<proteinExistence type="predicted"/>
<dbReference type="PANTHER" id="PTHR48407:SF1">
    <property type="entry name" value="CRANIOFACIAL DEVELOPMENT PROTEIN 1"/>
    <property type="match status" value="1"/>
</dbReference>